<evidence type="ECO:0000313" key="2">
    <source>
        <dbReference type="EMBL" id="KAF9738672.1"/>
    </source>
</evidence>
<comment type="caution">
    <text evidence="2">The sequence shown here is derived from an EMBL/GenBank/DDBJ whole genome shotgun (WGS) entry which is preliminary data.</text>
</comment>
<name>A0A9P6GN07_9PLEO</name>
<accession>A0A9P6GN07</accession>
<protein>
    <submittedName>
        <fullName evidence="2">Uncharacterized protein</fullName>
    </submittedName>
</protein>
<dbReference type="AlphaFoldDB" id="A0A9P6GN07"/>
<dbReference type="Proteomes" id="UP000756921">
    <property type="component" value="Unassembled WGS sequence"/>
</dbReference>
<reference evidence="2" key="1">
    <citation type="journal article" date="2020" name="Mol. Plant Microbe Interact.">
        <title>Genome Sequence of the Biocontrol Agent Coniothyrium minitans strain Conio (IMI 134523).</title>
        <authorList>
            <person name="Patel D."/>
            <person name="Shittu T.A."/>
            <person name="Baroncelli R."/>
            <person name="Muthumeenakshi S."/>
            <person name="Osborne T.H."/>
            <person name="Janganan T.K."/>
            <person name="Sreenivasaprasad S."/>
        </authorList>
    </citation>
    <scope>NUCLEOTIDE SEQUENCE</scope>
    <source>
        <strain evidence="2">Conio</strain>
    </source>
</reference>
<keyword evidence="3" id="KW-1185">Reference proteome</keyword>
<evidence type="ECO:0000256" key="1">
    <source>
        <dbReference type="SAM" id="MobiDB-lite"/>
    </source>
</evidence>
<gene>
    <name evidence="2" type="ORF">PMIN01_03955</name>
</gene>
<sequence length="98" mass="10340">MFEQTIGTRGQAQPNNDALTSEAVAQAQPSNKEAHSRSHAKPRPRIPSLSPPPHPSIRAAAPHAAESSPPSSKTEHASLFAIRQPNFSPPSPHAAADI</sequence>
<evidence type="ECO:0000313" key="3">
    <source>
        <dbReference type="Proteomes" id="UP000756921"/>
    </source>
</evidence>
<feature type="compositionally biased region" description="Low complexity" evidence="1">
    <location>
        <begin position="56"/>
        <end position="72"/>
    </location>
</feature>
<proteinExistence type="predicted"/>
<feature type="compositionally biased region" description="Polar residues" evidence="1">
    <location>
        <begin position="1"/>
        <end position="19"/>
    </location>
</feature>
<organism evidence="2 3">
    <name type="scientific">Paraphaeosphaeria minitans</name>
    <dbReference type="NCBI Taxonomy" id="565426"/>
    <lineage>
        <taxon>Eukaryota</taxon>
        <taxon>Fungi</taxon>
        <taxon>Dikarya</taxon>
        <taxon>Ascomycota</taxon>
        <taxon>Pezizomycotina</taxon>
        <taxon>Dothideomycetes</taxon>
        <taxon>Pleosporomycetidae</taxon>
        <taxon>Pleosporales</taxon>
        <taxon>Massarineae</taxon>
        <taxon>Didymosphaeriaceae</taxon>
        <taxon>Paraphaeosphaeria</taxon>
    </lineage>
</organism>
<feature type="region of interest" description="Disordered" evidence="1">
    <location>
        <begin position="1"/>
        <end position="98"/>
    </location>
</feature>
<dbReference type="EMBL" id="WJXW01000003">
    <property type="protein sequence ID" value="KAF9738672.1"/>
    <property type="molecule type" value="Genomic_DNA"/>
</dbReference>